<reference evidence="1 2" key="1">
    <citation type="journal article" date="2017" name="Front. Microbiol.">
        <title>New Insights into the Diversity of the Genus Faecalibacterium.</title>
        <authorList>
            <person name="Benevides L."/>
            <person name="Burman S."/>
            <person name="Martin R."/>
            <person name="Robert V."/>
            <person name="Thomas M."/>
            <person name="Miquel S."/>
            <person name="Chain F."/>
            <person name="Sokol H."/>
            <person name="Bermudez-Humaran L.G."/>
            <person name="Morrison M."/>
            <person name="Langella P."/>
            <person name="Azevedo V.A."/>
            <person name="Chatel J.M."/>
            <person name="Soares S."/>
        </authorList>
    </citation>
    <scope>NUCLEOTIDE SEQUENCE [LARGE SCALE GENOMIC DNA]</scope>
    <source>
        <strain evidence="1 2">AHMP21</strain>
    </source>
</reference>
<dbReference type="Proteomes" id="UP000220904">
    <property type="component" value="Unassembled WGS sequence"/>
</dbReference>
<proteinExistence type="predicted"/>
<sequence>MIITDIGYPWKLNQHKDLKKRRMFYEKTDSMCDFICGSCVRLAGGMFWRSIIQFAGGEQCGVQFQQLVSRKCTFQFKQCRIGKRSNL</sequence>
<organism evidence="1 2">
    <name type="scientific">Faecalibacterium prausnitzii</name>
    <dbReference type="NCBI Taxonomy" id="853"/>
    <lineage>
        <taxon>Bacteria</taxon>
        <taxon>Bacillati</taxon>
        <taxon>Bacillota</taxon>
        <taxon>Clostridia</taxon>
        <taxon>Eubacteriales</taxon>
        <taxon>Oscillospiraceae</taxon>
        <taxon>Faecalibacterium</taxon>
    </lineage>
</organism>
<evidence type="ECO:0000313" key="1">
    <source>
        <dbReference type="EMBL" id="PDX86854.1"/>
    </source>
</evidence>
<accession>A0A2A7B624</accession>
<comment type="caution">
    <text evidence="1">The sequence shown here is derived from an EMBL/GenBank/DDBJ whole genome shotgun (WGS) entry which is preliminary data.</text>
</comment>
<gene>
    <name evidence="1" type="ORF">CHR60_09025</name>
</gene>
<dbReference type="EMBL" id="NOUV01000014">
    <property type="protein sequence ID" value="PDX86854.1"/>
    <property type="molecule type" value="Genomic_DNA"/>
</dbReference>
<name>A0A2A7B624_9FIRM</name>
<protein>
    <submittedName>
        <fullName evidence="1">Uncharacterized protein</fullName>
    </submittedName>
</protein>
<evidence type="ECO:0000313" key="2">
    <source>
        <dbReference type="Proteomes" id="UP000220904"/>
    </source>
</evidence>
<dbReference type="AlphaFoldDB" id="A0A2A7B624"/>